<protein>
    <submittedName>
        <fullName evidence="2">Ribosomal protein S18 acetylase RimI</fullName>
    </submittedName>
</protein>
<feature type="domain" description="N-acetyltransferase" evidence="1">
    <location>
        <begin position="28"/>
        <end position="150"/>
    </location>
</feature>
<dbReference type="STRING" id="37625.SAMN05660420_01767"/>
<accession>A0A1H4A356</accession>
<organism evidence="2 3">
    <name type="scientific">Desulfuromusa kysingii</name>
    <dbReference type="NCBI Taxonomy" id="37625"/>
    <lineage>
        <taxon>Bacteria</taxon>
        <taxon>Pseudomonadati</taxon>
        <taxon>Thermodesulfobacteriota</taxon>
        <taxon>Desulfuromonadia</taxon>
        <taxon>Desulfuromonadales</taxon>
        <taxon>Geopsychrobacteraceae</taxon>
        <taxon>Desulfuromusa</taxon>
    </lineage>
</organism>
<evidence type="ECO:0000259" key="1">
    <source>
        <dbReference type="PROSITE" id="PS51186"/>
    </source>
</evidence>
<keyword evidence="2" id="KW-0687">Ribonucleoprotein</keyword>
<dbReference type="AlphaFoldDB" id="A0A1H4A356"/>
<dbReference type="InterPro" id="IPR016181">
    <property type="entry name" value="Acyl_CoA_acyltransferase"/>
</dbReference>
<dbReference type="SUPFAM" id="SSF55729">
    <property type="entry name" value="Acyl-CoA N-acyltransferases (Nat)"/>
    <property type="match status" value="1"/>
</dbReference>
<name>A0A1H4A356_9BACT</name>
<sequence length="172" mass="19344">MRAEMTIKRAASGVDFSRRIAQNQKDSMPVRQANPDDARGIEALMEEYDMVGSFDYQQCLVIDAGAAGLAGFARMDCVGNRFYIRPIIISTRFQRQGLGKLLVEYLLSIFDDITVIARGSAEGFYRALGFSPIGWEQIDEDFCRECQFCPDLTDCIPVPMRIIQPTRGRSLV</sequence>
<dbReference type="Pfam" id="PF13673">
    <property type="entry name" value="Acetyltransf_10"/>
    <property type="match status" value="1"/>
</dbReference>
<evidence type="ECO:0000313" key="3">
    <source>
        <dbReference type="Proteomes" id="UP000199409"/>
    </source>
</evidence>
<reference evidence="2 3" key="1">
    <citation type="submission" date="2016-10" db="EMBL/GenBank/DDBJ databases">
        <authorList>
            <person name="de Groot N.N."/>
        </authorList>
    </citation>
    <scope>NUCLEOTIDE SEQUENCE [LARGE SCALE GENOMIC DNA]</scope>
    <source>
        <strain evidence="2 3">DSM 7343</strain>
    </source>
</reference>
<dbReference type="Gene3D" id="3.40.630.30">
    <property type="match status" value="1"/>
</dbReference>
<keyword evidence="2" id="KW-0689">Ribosomal protein</keyword>
<dbReference type="EMBL" id="FNQN01000004">
    <property type="protein sequence ID" value="SEA29962.1"/>
    <property type="molecule type" value="Genomic_DNA"/>
</dbReference>
<dbReference type="InterPro" id="IPR000182">
    <property type="entry name" value="GNAT_dom"/>
</dbReference>
<gene>
    <name evidence="2" type="ORF">SAMN05660420_01767</name>
</gene>
<dbReference type="GO" id="GO:0016747">
    <property type="term" value="F:acyltransferase activity, transferring groups other than amino-acyl groups"/>
    <property type="evidence" value="ECO:0007669"/>
    <property type="project" value="InterPro"/>
</dbReference>
<dbReference type="RefSeq" id="WP_092346930.1">
    <property type="nucleotide sequence ID" value="NZ_FNQN01000004.1"/>
</dbReference>
<keyword evidence="3" id="KW-1185">Reference proteome</keyword>
<dbReference type="PROSITE" id="PS51186">
    <property type="entry name" value="GNAT"/>
    <property type="match status" value="1"/>
</dbReference>
<dbReference type="Proteomes" id="UP000199409">
    <property type="component" value="Unassembled WGS sequence"/>
</dbReference>
<evidence type="ECO:0000313" key="2">
    <source>
        <dbReference type="EMBL" id="SEA29962.1"/>
    </source>
</evidence>
<proteinExistence type="predicted"/>
<dbReference type="GO" id="GO:0005840">
    <property type="term" value="C:ribosome"/>
    <property type="evidence" value="ECO:0007669"/>
    <property type="project" value="UniProtKB-KW"/>
</dbReference>
<dbReference type="OrthoDB" id="3174309at2"/>